<dbReference type="Gene3D" id="1.10.8.430">
    <property type="entry name" value="Helical domain of apoptotic protease-activating factors"/>
    <property type="match status" value="1"/>
</dbReference>
<dbReference type="FunFam" id="3.40.50.300:FF:001091">
    <property type="entry name" value="Probable disease resistance protein At1g61300"/>
    <property type="match status" value="1"/>
</dbReference>
<dbReference type="Gene3D" id="1.10.10.10">
    <property type="entry name" value="Winged helix-like DNA-binding domain superfamily/Winged helix DNA-binding domain"/>
    <property type="match status" value="1"/>
</dbReference>
<dbReference type="InterPro" id="IPR002182">
    <property type="entry name" value="NB-ARC"/>
</dbReference>
<evidence type="ECO:0000313" key="15">
    <source>
        <dbReference type="Proteomes" id="UP000826271"/>
    </source>
</evidence>
<comment type="caution">
    <text evidence="14">The sequence shown here is derived from an EMBL/GenBank/DDBJ whole genome shotgun (WGS) entry which is preliminary data.</text>
</comment>
<dbReference type="InterPro" id="IPR058922">
    <property type="entry name" value="WHD_DRP"/>
</dbReference>
<reference evidence="14" key="1">
    <citation type="submission" date="2019-10" db="EMBL/GenBank/DDBJ databases">
        <authorList>
            <person name="Zhang R."/>
            <person name="Pan Y."/>
            <person name="Wang J."/>
            <person name="Ma R."/>
            <person name="Yu S."/>
        </authorList>
    </citation>
    <scope>NUCLEOTIDE SEQUENCE</scope>
    <source>
        <strain evidence="14">LA-IB0</strain>
        <tissue evidence="14">Leaf</tissue>
    </source>
</reference>
<protein>
    <submittedName>
        <fullName evidence="14">Uncharacterized protein</fullName>
    </submittedName>
</protein>
<feature type="domain" description="Disease resistance protein winged helix" evidence="12">
    <location>
        <begin position="403"/>
        <end position="473"/>
    </location>
</feature>
<dbReference type="PRINTS" id="PR00364">
    <property type="entry name" value="DISEASERSIST"/>
</dbReference>
<dbReference type="AlphaFoldDB" id="A0AAV6WGN7"/>
<keyword evidence="7" id="KW-0677">Repeat</keyword>
<evidence type="ECO:0000256" key="1">
    <source>
        <dbReference type="ARBA" id="ARBA00002074"/>
    </source>
</evidence>
<feature type="domain" description="NB-ARC" evidence="11">
    <location>
        <begin position="148"/>
        <end position="320"/>
    </location>
</feature>
<dbReference type="InterPro" id="IPR055414">
    <property type="entry name" value="LRR_R13L4/SHOC2-like"/>
</dbReference>
<keyword evidence="8" id="KW-0547">Nucleotide-binding</keyword>
<dbReference type="InterPro" id="IPR027417">
    <property type="entry name" value="P-loop_NTPase"/>
</dbReference>
<dbReference type="PANTHER" id="PTHR23155:SF1152">
    <property type="entry name" value="AAA+ ATPASE DOMAIN-CONTAINING PROTEIN"/>
    <property type="match status" value="1"/>
</dbReference>
<evidence type="ECO:0000259" key="12">
    <source>
        <dbReference type="Pfam" id="PF23559"/>
    </source>
</evidence>
<evidence type="ECO:0000256" key="3">
    <source>
        <dbReference type="ARBA" id="ARBA00008894"/>
    </source>
</evidence>
<dbReference type="Pfam" id="PF23559">
    <property type="entry name" value="WHD_DRP"/>
    <property type="match status" value="1"/>
</dbReference>
<name>A0AAV6WGN7_9LAMI</name>
<comment type="function">
    <text evidence="1">Confers resistance to late blight (Phytophthora infestans) races carrying the avirulence gene Avr1. Resistance proteins guard the plant against pathogens that contain an appropriate avirulence protein via an indirect interaction with this avirulence protein. That triggers a defense system including the hypersensitive response, which restricts the pathogen growth.</text>
</comment>
<dbReference type="EMBL" id="WHWC01000014">
    <property type="protein sequence ID" value="KAG8369899.1"/>
    <property type="molecule type" value="Genomic_DNA"/>
</dbReference>
<organism evidence="14 15">
    <name type="scientific">Buddleja alternifolia</name>
    <dbReference type="NCBI Taxonomy" id="168488"/>
    <lineage>
        <taxon>Eukaryota</taxon>
        <taxon>Viridiplantae</taxon>
        <taxon>Streptophyta</taxon>
        <taxon>Embryophyta</taxon>
        <taxon>Tracheophyta</taxon>
        <taxon>Spermatophyta</taxon>
        <taxon>Magnoliopsida</taxon>
        <taxon>eudicotyledons</taxon>
        <taxon>Gunneridae</taxon>
        <taxon>Pentapetalae</taxon>
        <taxon>asterids</taxon>
        <taxon>lamiids</taxon>
        <taxon>Lamiales</taxon>
        <taxon>Scrophulariaceae</taxon>
        <taxon>Buddlejeae</taxon>
        <taxon>Buddleja</taxon>
    </lineage>
</organism>
<dbReference type="InterPro" id="IPR042197">
    <property type="entry name" value="Apaf_helical"/>
</dbReference>
<keyword evidence="9" id="KW-0611">Plant defense</keyword>
<evidence type="ECO:0000313" key="14">
    <source>
        <dbReference type="EMBL" id="KAG8369899.1"/>
    </source>
</evidence>
<keyword evidence="4" id="KW-0963">Cytoplasm</keyword>
<evidence type="ECO:0000256" key="10">
    <source>
        <dbReference type="ARBA" id="ARBA00022840"/>
    </source>
</evidence>
<dbReference type="GO" id="GO:0005737">
    <property type="term" value="C:cytoplasm"/>
    <property type="evidence" value="ECO:0007669"/>
    <property type="project" value="UniProtKB-SubCell"/>
</dbReference>
<dbReference type="Gene3D" id="1.20.5.4130">
    <property type="match status" value="1"/>
</dbReference>
<evidence type="ECO:0000256" key="8">
    <source>
        <dbReference type="ARBA" id="ARBA00022741"/>
    </source>
</evidence>
<dbReference type="SUPFAM" id="SSF52540">
    <property type="entry name" value="P-loop containing nucleoside triphosphate hydrolases"/>
    <property type="match status" value="1"/>
</dbReference>
<dbReference type="Pfam" id="PF00931">
    <property type="entry name" value="NB-ARC"/>
    <property type="match status" value="1"/>
</dbReference>
<dbReference type="InterPro" id="IPR032675">
    <property type="entry name" value="LRR_dom_sf"/>
</dbReference>
<dbReference type="InterPro" id="IPR044974">
    <property type="entry name" value="Disease_R_plants"/>
</dbReference>
<gene>
    <name evidence="14" type="ORF">BUALT_Bualt14G0061400</name>
</gene>
<sequence length="848" mass="96837">MAYNLESLIRILEQILHPDQKRWILDHNKPQLGTLLEKASSLKHIFENSSPAIGEKLDSLEIQIRDAAYEAEDIIESHMVDQMLSKPGCESFIFSLPDLQKVIEEFDSALDKTMKITDRSQMVTSSMPRVPLTTPDPSSNNFLVGLDEDMIKLKDRLTGQQTKLEIIPIVGTGGIGKTTLTRNLYNDPLIISYFYTCAWVTISQQYDVRAILFSLLGCIIGELTDTMLQEKNTQLALTLHKSLSGKRYLIVLDDIWSTETWDDIKMLFPNNNNRSRIILTTRELDVANYVDSLRPLHEMHFLNKFESWSLLREKVFGKQSCPPALVKIGEKIANNCGGLPLAIDVIGGLLKKDNASKDFWEHVANDVSSAIAEKDDKFSEILSLSYNHLPYHLKPCFLYMGAFPEDYEIPASKLMRIWVAEGFLKSIGDKTLEEAAEGCLKALVDRNLLLVRKQKSNGNAKSYGIHDLLRDLCVRKAGKEKFLYVKNWQVHNVPENSFNGLRRVSAHPSFRIRDIYASVEFMSLARSFLCTGLISRVILSPVFFELRLLRVLDVSEMVFEKFPTEILQLVSLRYLALSCNSSLPSAISRLWNLQTLIFWSNSKKSIFIPFEIWEMPELRHVKFKKTSIIFDVIHRITLVKEKLQTLSPTNSYDLIHSNFLENIPNIKNLGIYCFDLPYSVVDLFHMHKLETLKCWSNLSPEDSTFIARLIFPPSVKKLTLKGCTIRWTVMTTVGSLPNLEVLKIRNCNFEGPDWEPIEGEFCSLKFLLLEKLKLVSWLADATHFPRLRHLVIRSCIALEEIPCCIGDISTLEIIELDESNSSLLASARQIQEEQRDYGNDGLQVRISC</sequence>
<keyword evidence="15" id="KW-1185">Reference proteome</keyword>
<dbReference type="Gene3D" id="3.40.50.300">
    <property type="entry name" value="P-loop containing nucleotide triphosphate hydrolases"/>
    <property type="match status" value="1"/>
</dbReference>
<dbReference type="Gene3D" id="3.80.10.10">
    <property type="entry name" value="Ribonuclease Inhibitor"/>
    <property type="match status" value="1"/>
</dbReference>
<keyword evidence="10" id="KW-0067">ATP-binding</keyword>
<feature type="domain" description="Disease resistance R13L4/SHOC-2-like LRR" evidence="13">
    <location>
        <begin position="526"/>
        <end position="793"/>
    </location>
</feature>
<dbReference type="Pfam" id="PF23598">
    <property type="entry name" value="LRR_14"/>
    <property type="match status" value="1"/>
</dbReference>
<dbReference type="Proteomes" id="UP000826271">
    <property type="component" value="Unassembled WGS sequence"/>
</dbReference>
<dbReference type="SUPFAM" id="SSF52058">
    <property type="entry name" value="L domain-like"/>
    <property type="match status" value="1"/>
</dbReference>
<evidence type="ECO:0000256" key="4">
    <source>
        <dbReference type="ARBA" id="ARBA00022490"/>
    </source>
</evidence>
<keyword evidence="6" id="KW-0381">Hypersensitive response</keyword>
<proteinExistence type="inferred from homology"/>
<accession>A0AAV6WGN7</accession>
<evidence type="ECO:0000259" key="11">
    <source>
        <dbReference type="Pfam" id="PF00931"/>
    </source>
</evidence>
<dbReference type="InterPro" id="IPR036388">
    <property type="entry name" value="WH-like_DNA-bd_sf"/>
</dbReference>
<dbReference type="GO" id="GO:0005524">
    <property type="term" value="F:ATP binding"/>
    <property type="evidence" value="ECO:0007669"/>
    <property type="project" value="UniProtKB-KW"/>
</dbReference>
<evidence type="ECO:0000259" key="13">
    <source>
        <dbReference type="Pfam" id="PF23598"/>
    </source>
</evidence>
<dbReference type="PANTHER" id="PTHR23155">
    <property type="entry name" value="DISEASE RESISTANCE PROTEIN RP"/>
    <property type="match status" value="1"/>
</dbReference>
<keyword evidence="5" id="KW-0433">Leucine-rich repeat</keyword>
<comment type="similarity">
    <text evidence="3">Belongs to the disease resistance NB-LRR family.</text>
</comment>
<evidence type="ECO:0000256" key="6">
    <source>
        <dbReference type="ARBA" id="ARBA00022667"/>
    </source>
</evidence>
<dbReference type="GO" id="GO:0051607">
    <property type="term" value="P:defense response to virus"/>
    <property type="evidence" value="ECO:0007669"/>
    <property type="project" value="UniProtKB-ARBA"/>
</dbReference>
<evidence type="ECO:0000256" key="7">
    <source>
        <dbReference type="ARBA" id="ARBA00022737"/>
    </source>
</evidence>
<evidence type="ECO:0000256" key="9">
    <source>
        <dbReference type="ARBA" id="ARBA00022821"/>
    </source>
</evidence>
<dbReference type="GO" id="GO:0043531">
    <property type="term" value="F:ADP binding"/>
    <property type="evidence" value="ECO:0007669"/>
    <property type="project" value="InterPro"/>
</dbReference>
<dbReference type="GO" id="GO:0009626">
    <property type="term" value="P:plant-type hypersensitive response"/>
    <property type="evidence" value="ECO:0007669"/>
    <property type="project" value="UniProtKB-KW"/>
</dbReference>
<evidence type="ECO:0000256" key="5">
    <source>
        <dbReference type="ARBA" id="ARBA00022614"/>
    </source>
</evidence>
<comment type="subcellular location">
    <subcellularLocation>
        <location evidence="2">Cytoplasm</location>
    </subcellularLocation>
</comment>
<dbReference type="FunFam" id="1.10.10.10:FF:000322">
    <property type="entry name" value="Probable disease resistance protein At1g63360"/>
    <property type="match status" value="1"/>
</dbReference>
<evidence type="ECO:0000256" key="2">
    <source>
        <dbReference type="ARBA" id="ARBA00004496"/>
    </source>
</evidence>